<gene>
    <name evidence="2" type="ORF">SAMN05660653_02300</name>
</gene>
<dbReference type="OrthoDB" id="9799991at2"/>
<proteinExistence type="predicted"/>
<dbReference type="RefSeq" id="WP_092121697.1">
    <property type="nucleotide sequence ID" value="NZ_FMXO01000013.1"/>
</dbReference>
<keyword evidence="1" id="KW-0472">Membrane</keyword>
<keyword evidence="1" id="KW-1133">Transmembrane helix</keyword>
<keyword evidence="1" id="KW-0812">Transmembrane</keyword>
<dbReference type="Pfam" id="PF04341">
    <property type="entry name" value="DUF485"/>
    <property type="match status" value="1"/>
</dbReference>
<sequence>MTNDRSPATLDHKKFQDLIVRKWKVSLTLAAILLIAYYGFILVLAFASDLLAVKVGEHMTLGIPVGILLIVLAWVLTGVYVFWANSSYDKSVQDVLKSMRRQ</sequence>
<dbReference type="EMBL" id="FMXO01000013">
    <property type="protein sequence ID" value="SDB47199.1"/>
    <property type="molecule type" value="Genomic_DNA"/>
</dbReference>
<organism evidence="2 3">
    <name type="scientific">Desulfonatronum thiosulfatophilum</name>
    <dbReference type="NCBI Taxonomy" id="617002"/>
    <lineage>
        <taxon>Bacteria</taxon>
        <taxon>Pseudomonadati</taxon>
        <taxon>Thermodesulfobacteriota</taxon>
        <taxon>Desulfovibrionia</taxon>
        <taxon>Desulfovibrionales</taxon>
        <taxon>Desulfonatronaceae</taxon>
        <taxon>Desulfonatronum</taxon>
    </lineage>
</organism>
<evidence type="ECO:0000313" key="2">
    <source>
        <dbReference type="EMBL" id="SDB47199.1"/>
    </source>
</evidence>
<evidence type="ECO:0000256" key="1">
    <source>
        <dbReference type="SAM" id="Phobius"/>
    </source>
</evidence>
<dbReference type="InterPro" id="IPR007436">
    <property type="entry name" value="DUF485"/>
</dbReference>
<accession>A0A1G6DPY0</accession>
<dbReference type="STRING" id="617002.SAMN05660653_02300"/>
<dbReference type="AlphaFoldDB" id="A0A1G6DPY0"/>
<dbReference type="GO" id="GO:0005886">
    <property type="term" value="C:plasma membrane"/>
    <property type="evidence" value="ECO:0007669"/>
    <property type="project" value="TreeGrafter"/>
</dbReference>
<dbReference type="Proteomes" id="UP000198771">
    <property type="component" value="Unassembled WGS sequence"/>
</dbReference>
<feature type="transmembrane region" description="Helical" evidence="1">
    <location>
        <begin position="23"/>
        <end position="47"/>
    </location>
</feature>
<protein>
    <submittedName>
        <fullName evidence="2">Uncharacterized membrane protein, DUF485 family</fullName>
    </submittedName>
</protein>
<evidence type="ECO:0000313" key="3">
    <source>
        <dbReference type="Proteomes" id="UP000198771"/>
    </source>
</evidence>
<dbReference type="InterPro" id="IPR052959">
    <property type="entry name" value="Inner_membrane_assoc"/>
</dbReference>
<name>A0A1G6DPY0_9BACT</name>
<feature type="transmembrane region" description="Helical" evidence="1">
    <location>
        <begin position="59"/>
        <end position="83"/>
    </location>
</feature>
<dbReference type="PANTHER" id="PTHR38598:SF1">
    <property type="entry name" value="INNER MEMBRANE PROTEIN YJCH"/>
    <property type="match status" value="1"/>
</dbReference>
<dbReference type="PANTHER" id="PTHR38598">
    <property type="entry name" value="INNER MEMBRANE PROTEIN YJCH"/>
    <property type="match status" value="1"/>
</dbReference>
<reference evidence="2 3" key="1">
    <citation type="submission" date="2016-10" db="EMBL/GenBank/DDBJ databases">
        <authorList>
            <person name="de Groot N.N."/>
        </authorList>
    </citation>
    <scope>NUCLEOTIDE SEQUENCE [LARGE SCALE GENOMIC DNA]</scope>
    <source>
        <strain evidence="2 3">ASO4-2</strain>
    </source>
</reference>
<keyword evidence="3" id="KW-1185">Reference proteome</keyword>